<evidence type="ECO:0000313" key="1">
    <source>
        <dbReference type="EMBL" id="KAJ8431037.1"/>
    </source>
</evidence>
<accession>A0A9Q1Q6K4</accession>
<protein>
    <submittedName>
        <fullName evidence="1">Uncharacterized protein</fullName>
    </submittedName>
</protein>
<name>A0A9Q1Q6K4_9CARY</name>
<dbReference type="Proteomes" id="UP001153076">
    <property type="component" value="Unassembled WGS sequence"/>
</dbReference>
<proteinExistence type="predicted"/>
<sequence>MLFRRGLGVIGVGSWRPVDRRRPVTRMRRRAQDLTAKPPFLVMIARSEAQLAVTVEACILERERERETQFAAPTRVLHWRNASCPPRPLPEDYRELCPHFVLFKAEEAVRDFELSEMIWATFYAMLLNDAVGLDIFCDKRLLSLGYTSICTAFWRHSFTNGPPGGARGPREIENERRKMILFPNFTSTEQAAEYIRDTSRWHLRESSARRPNPLPEDYRSLYPGFNLGMATQYAHDSNILEMVQAIFYVMVLNDTTELGLSCWIDMNCKMSVLQRLN</sequence>
<comment type="caution">
    <text evidence="1">The sequence shown here is derived from an EMBL/GenBank/DDBJ whole genome shotgun (WGS) entry which is preliminary data.</text>
</comment>
<dbReference type="EMBL" id="JAKOGI010000729">
    <property type="protein sequence ID" value="KAJ8431037.1"/>
    <property type="molecule type" value="Genomic_DNA"/>
</dbReference>
<keyword evidence="2" id="KW-1185">Reference proteome</keyword>
<dbReference type="AlphaFoldDB" id="A0A9Q1Q6K4"/>
<organism evidence="1 2">
    <name type="scientific">Carnegiea gigantea</name>
    <dbReference type="NCBI Taxonomy" id="171969"/>
    <lineage>
        <taxon>Eukaryota</taxon>
        <taxon>Viridiplantae</taxon>
        <taxon>Streptophyta</taxon>
        <taxon>Embryophyta</taxon>
        <taxon>Tracheophyta</taxon>
        <taxon>Spermatophyta</taxon>
        <taxon>Magnoliopsida</taxon>
        <taxon>eudicotyledons</taxon>
        <taxon>Gunneridae</taxon>
        <taxon>Pentapetalae</taxon>
        <taxon>Caryophyllales</taxon>
        <taxon>Cactineae</taxon>
        <taxon>Cactaceae</taxon>
        <taxon>Cactoideae</taxon>
        <taxon>Echinocereeae</taxon>
        <taxon>Carnegiea</taxon>
    </lineage>
</organism>
<reference evidence="1" key="1">
    <citation type="submission" date="2022-04" db="EMBL/GenBank/DDBJ databases">
        <title>Carnegiea gigantea Genome sequencing and assembly v2.</title>
        <authorList>
            <person name="Copetti D."/>
            <person name="Sanderson M.J."/>
            <person name="Burquez A."/>
            <person name="Wojciechowski M.F."/>
        </authorList>
    </citation>
    <scope>NUCLEOTIDE SEQUENCE</scope>
    <source>
        <strain evidence="1">SGP5-SGP5p</strain>
        <tissue evidence="1">Aerial part</tissue>
    </source>
</reference>
<gene>
    <name evidence="1" type="ORF">Cgig2_022979</name>
</gene>
<evidence type="ECO:0000313" key="2">
    <source>
        <dbReference type="Proteomes" id="UP001153076"/>
    </source>
</evidence>